<proteinExistence type="predicted"/>
<dbReference type="RefSeq" id="WP_115537488.1">
    <property type="nucleotide sequence ID" value="NZ_QRGA01000024.1"/>
</dbReference>
<reference evidence="1 2" key="1">
    <citation type="submission" date="2018-08" db="EMBL/GenBank/DDBJ databases">
        <title>Paraburkholderia sp. DHOM06 isolated from forest soil.</title>
        <authorList>
            <person name="Gao Z.-H."/>
            <person name="Qiu L.-H."/>
        </authorList>
    </citation>
    <scope>NUCLEOTIDE SEQUENCE [LARGE SCALE GENOMIC DNA]</scope>
    <source>
        <strain evidence="1 2">DHOM06</strain>
    </source>
</reference>
<evidence type="ECO:0000313" key="1">
    <source>
        <dbReference type="EMBL" id="RDU94950.1"/>
    </source>
</evidence>
<protein>
    <submittedName>
        <fullName evidence="1">Inovirus Gp2 family protein</fullName>
    </submittedName>
</protein>
<dbReference type="AlphaFoldDB" id="A0A3D8JPY5"/>
<dbReference type="OrthoDB" id="8592743at2"/>
<gene>
    <name evidence="1" type="ORF">DWV00_31285</name>
</gene>
<accession>A0A3D8JPY5</accession>
<evidence type="ECO:0000313" key="2">
    <source>
        <dbReference type="Proteomes" id="UP000256838"/>
    </source>
</evidence>
<keyword evidence="2" id="KW-1185">Reference proteome</keyword>
<comment type="caution">
    <text evidence="1">The sequence shown here is derived from an EMBL/GenBank/DDBJ whole genome shotgun (WGS) entry which is preliminary data.</text>
</comment>
<sequence length="417" mass="48083">MKTVVERRSNTEIAKLLLDKAIYSAKDRFEEDHVGAVGTVSRDVSRIAACTKDIIESQRSLFSVKLAENTLPCLPRRVKLVPKSVGDDFLACLKIDLKYIVHEYPIVRLNPFVDLFYRIVYHDEDGDEAAGLLSAFEMRRQASMRHVLTDDELKALAVRLDEAVKTIRDEGRGDAFRKLLGRYLRPAVANYRSLIRLVRALQAKYHHLLVIRVDLSYLKACSASISYEDVRSHRIAFRRYIKRCKRLEGAYLGCVLKLEFGVEKGLHYHALVFVNGDVLHGDVDIARELGEHWKTEITKCKGIYFNCNAQRYDQRGIGSVRYHDDKTRHNLETRVAAYIAKPDFYIHSVKRDEDRTIWPSLRPKDESVRRGRKRGKIDATAILASKPLPSKQRRRPRSRAARRDVTLRAWSNAMVTY</sequence>
<organism evidence="1 2">
    <name type="scientific">Trinickia dinghuensis</name>
    <dbReference type="NCBI Taxonomy" id="2291023"/>
    <lineage>
        <taxon>Bacteria</taxon>
        <taxon>Pseudomonadati</taxon>
        <taxon>Pseudomonadota</taxon>
        <taxon>Betaproteobacteria</taxon>
        <taxon>Burkholderiales</taxon>
        <taxon>Burkholderiaceae</taxon>
        <taxon>Trinickia</taxon>
    </lineage>
</organism>
<dbReference type="Proteomes" id="UP000256838">
    <property type="component" value="Unassembled WGS sequence"/>
</dbReference>
<name>A0A3D8JPY5_9BURK</name>
<dbReference type="EMBL" id="QRGA01000024">
    <property type="protein sequence ID" value="RDU94950.1"/>
    <property type="molecule type" value="Genomic_DNA"/>
</dbReference>